<gene>
    <name evidence="3" type="ORF">X943_002175</name>
</gene>
<evidence type="ECO:0000313" key="4">
    <source>
        <dbReference type="Proteomes" id="UP001195914"/>
    </source>
</evidence>
<accession>A0AAD9LHG8</accession>
<evidence type="ECO:0000256" key="1">
    <source>
        <dbReference type="SAM" id="MobiDB-lite"/>
    </source>
</evidence>
<name>A0AAD9LHG8_BABDI</name>
<dbReference type="Proteomes" id="UP001195914">
    <property type="component" value="Unassembled WGS sequence"/>
</dbReference>
<dbReference type="AlphaFoldDB" id="A0AAD9LHG8"/>
<comment type="caution">
    <text evidence="3">The sequence shown here is derived from an EMBL/GenBank/DDBJ whole genome shotgun (WGS) entry which is preliminary data.</text>
</comment>
<feature type="signal peptide" evidence="2">
    <location>
        <begin position="1"/>
        <end position="21"/>
    </location>
</feature>
<proteinExistence type="predicted"/>
<organism evidence="3 4">
    <name type="scientific">Babesia divergens</name>
    <dbReference type="NCBI Taxonomy" id="32595"/>
    <lineage>
        <taxon>Eukaryota</taxon>
        <taxon>Sar</taxon>
        <taxon>Alveolata</taxon>
        <taxon>Apicomplexa</taxon>
        <taxon>Aconoidasida</taxon>
        <taxon>Piroplasmida</taxon>
        <taxon>Babesiidae</taxon>
        <taxon>Babesia</taxon>
    </lineage>
</organism>
<feature type="chain" id="PRO_5042213604" evidence="2">
    <location>
        <begin position="22"/>
        <end position="426"/>
    </location>
</feature>
<sequence length="426" mass="48383">MKGFSRIVVALCVVATKSTFALRHAAQNGAMVALGEPDSVAEAIETVDSVMAAIQESVKTMDNMIAHLSTRSEGFVDDVCQGVNEESQCQESVRTYVSRCMQHDCFKIDNERYPAEKEYQPLALPNPYQLDAAFQLFKECDSNATKEPIDEFLMRFKHGGRYGAYQSFIMNVVTSSYTQLSDHSEVEDLVNRYLYMATMYYKTYLILDTTKAHLINKIDFAHHIFGKSIKHMLEKIIRNHLPKDFGIYSIERLSHISAGYGDYILKQVPHMPAFSTRFNSMVVDTLHKIIGKYQKMPWYKKWFNSVADFFKNSIGKPIKNLFSKRAPSSSTEGPWHKKVTHSVKKMLNEKIPVVKNFFKDGIRKSSLGDLLHGPKASSMKEDEVPLTEAMETNESSGENLRGTAMDSADTQETENQDAQPDYFFDA</sequence>
<dbReference type="Pfam" id="PF03085">
    <property type="entry name" value="RAP-1"/>
    <property type="match status" value="1"/>
</dbReference>
<dbReference type="InterPro" id="IPR004318">
    <property type="entry name" value="RAP-1"/>
</dbReference>
<evidence type="ECO:0000313" key="3">
    <source>
        <dbReference type="EMBL" id="KAK1935544.1"/>
    </source>
</evidence>
<reference evidence="3" key="2">
    <citation type="submission" date="2021-05" db="EMBL/GenBank/DDBJ databases">
        <authorList>
            <person name="Pain A."/>
        </authorList>
    </citation>
    <scope>NUCLEOTIDE SEQUENCE</scope>
    <source>
        <strain evidence="3">1802A</strain>
    </source>
</reference>
<keyword evidence="4" id="KW-1185">Reference proteome</keyword>
<evidence type="ECO:0000256" key="2">
    <source>
        <dbReference type="SAM" id="SignalP"/>
    </source>
</evidence>
<dbReference type="EMBL" id="JAHBMH010000047">
    <property type="protein sequence ID" value="KAK1935544.1"/>
    <property type="molecule type" value="Genomic_DNA"/>
</dbReference>
<protein>
    <submittedName>
        <fullName evidence="3">Rhoptry-associated protein 1 (RAP-1)</fullName>
    </submittedName>
</protein>
<feature type="region of interest" description="Disordered" evidence="1">
    <location>
        <begin position="370"/>
        <end position="426"/>
    </location>
</feature>
<keyword evidence="2" id="KW-0732">Signal</keyword>
<feature type="non-terminal residue" evidence="3">
    <location>
        <position position="426"/>
    </location>
</feature>
<reference evidence="3" key="1">
    <citation type="journal article" date="2014" name="Nucleic Acids Res.">
        <title>The evolutionary dynamics of variant antigen genes in Babesia reveal a history of genomic innovation underlying host-parasite interaction.</title>
        <authorList>
            <person name="Jackson A.P."/>
            <person name="Otto T.D."/>
            <person name="Darby A."/>
            <person name="Ramaprasad A."/>
            <person name="Xia D."/>
            <person name="Echaide I.E."/>
            <person name="Farber M."/>
            <person name="Gahlot S."/>
            <person name="Gamble J."/>
            <person name="Gupta D."/>
            <person name="Gupta Y."/>
            <person name="Jackson L."/>
            <person name="Malandrin L."/>
            <person name="Malas T.B."/>
            <person name="Moussa E."/>
            <person name="Nair M."/>
            <person name="Reid A.J."/>
            <person name="Sanders M."/>
            <person name="Sharma J."/>
            <person name="Tracey A."/>
            <person name="Quail M.A."/>
            <person name="Weir W."/>
            <person name="Wastling J.M."/>
            <person name="Hall N."/>
            <person name="Willadsen P."/>
            <person name="Lingelbach K."/>
            <person name="Shiels B."/>
            <person name="Tait A."/>
            <person name="Berriman M."/>
            <person name="Allred D.R."/>
            <person name="Pain A."/>
        </authorList>
    </citation>
    <scope>NUCLEOTIDE SEQUENCE</scope>
    <source>
        <strain evidence="3">1802A</strain>
    </source>
</reference>